<accession>A0A1B7KUG0</accession>
<protein>
    <submittedName>
        <fullName evidence="1">Uncharacterized protein</fullName>
    </submittedName>
</protein>
<comment type="caution">
    <text evidence="1">The sequence shown here is derived from an EMBL/GenBank/DDBJ whole genome shotgun (WGS) entry which is preliminary data.</text>
</comment>
<organism evidence="1 2">
    <name type="scientific">Parageobacillus thermoglucosidasius</name>
    <name type="common">Geobacillus thermoglucosidasius</name>
    <dbReference type="NCBI Taxonomy" id="1426"/>
    <lineage>
        <taxon>Bacteria</taxon>
        <taxon>Bacillati</taxon>
        <taxon>Bacillota</taxon>
        <taxon>Bacilli</taxon>
        <taxon>Bacillales</taxon>
        <taxon>Anoxybacillaceae</taxon>
        <taxon>Parageobacillus</taxon>
    </lineage>
</organism>
<dbReference type="EMBL" id="LXMA01000009">
    <property type="protein sequence ID" value="OAT73714.1"/>
    <property type="molecule type" value="Genomic_DNA"/>
</dbReference>
<name>A0A1B7KUG0_PARTM</name>
<evidence type="ECO:0000313" key="1">
    <source>
        <dbReference type="EMBL" id="OAT73714.1"/>
    </source>
</evidence>
<sequence>MEKRKCAVQICTGVILQIGKGTNYKNKHLTLSKKVRLWIIFGRERLPRFLIALRGAMSSFYV</sequence>
<evidence type="ECO:0000313" key="2">
    <source>
        <dbReference type="Proteomes" id="UP000078290"/>
    </source>
</evidence>
<reference evidence="2" key="1">
    <citation type="submission" date="2016-05" db="EMBL/GenBank/DDBJ databases">
        <authorList>
            <person name="Wang W."/>
            <person name="Zhu L."/>
        </authorList>
    </citation>
    <scope>NUCLEOTIDE SEQUENCE [LARGE SCALE GENOMIC DNA]</scope>
    <source>
        <strain evidence="2">W-2</strain>
    </source>
</reference>
<proteinExistence type="predicted"/>
<gene>
    <name evidence="1" type="ORF">A7K69_18125</name>
</gene>
<dbReference type="AlphaFoldDB" id="A0A1B7KUG0"/>
<dbReference type="Proteomes" id="UP000078290">
    <property type="component" value="Unassembled WGS sequence"/>
</dbReference>